<protein>
    <submittedName>
        <fullName evidence="3">DUF373 family protein</fullName>
    </submittedName>
</protein>
<dbReference type="InterPro" id="IPR007254">
    <property type="entry name" value="DUF373"/>
</dbReference>
<gene>
    <name evidence="3" type="ORF">ELS17_18235</name>
</gene>
<feature type="transmembrane region" description="Helical" evidence="2">
    <location>
        <begin position="263"/>
        <end position="281"/>
    </location>
</feature>
<feature type="transmembrane region" description="Helical" evidence="2">
    <location>
        <begin position="293"/>
        <end position="315"/>
    </location>
</feature>
<keyword evidence="2" id="KW-1133">Transmembrane helix</keyword>
<dbReference type="PANTHER" id="PTHR38815:SF1">
    <property type="entry name" value="DUF373 FAMILY PROTEIN"/>
    <property type="match status" value="1"/>
</dbReference>
<keyword evidence="2" id="KW-0472">Membrane</keyword>
<name>A0A482XVJ2_9EURY</name>
<reference evidence="3 4" key="1">
    <citation type="submission" date="2019-02" db="EMBL/GenBank/DDBJ databases">
        <title>Genome analysis provides insights into bioremediation potentialities and Haloocin production by Natrinema altunense strain 4.1R isolated from Chott Douz in Tunisian desert.</title>
        <authorList>
            <person name="Najjari A."/>
            <person name="Youssef N."/>
            <person name="Ben Dhia O."/>
            <person name="Ferjani R."/>
            <person name="El Hidri D."/>
            <person name="Ouzari H.I."/>
            <person name="Cherif A."/>
        </authorList>
    </citation>
    <scope>NUCLEOTIDE SEQUENCE [LARGE SCALE GENOMIC DNA]</scope>
    <source>
        <strain evidence="3 4">4.1R</strain>
    </source>
</reference>
<feature type="transmembrane region" description="Helical" evidence="2">
    <location>
        <begin position="347"/>
        <end position="366"/>
    </location>
</feature>
<dbReference type="Pfam" id="PF04123">
    <property type="entry name" value="DUF373"/>
    <property type="match status" value="1"/>
</dbReference>
<comment type="caution">
    <text evidence="3">The sequence shown here is derived from an EMBL/GenBank/DDBJ whole genome shotgun (WGS) entry which is preliminary data.</text>
</comment>
<evidence type="ECO:0000313" key="4">
    <source>
        <dbReference type="Proteomes" id="UP000292704"/>
    </source>
</evidence>
<dbReference type="OrthoDB" id="31282at2157"/>
<feature type="compositionally biased region" description="Low complexity" evidence="1">
    <location>
        <begin position="424"/>
        <end position="434"/>
    </location>
</feature>
<feature type="region of interest" description="Disordered" evidence="1">
    <location>
        <begin position="371"/>
        <end position="441"/>
    </location>
</feature>
<organism evidence="3 4">
    <name type="scientific">Natrinema altunense</name>
    <dbReference type="NCBI Taxonomy" id="222984"/>
    <lineage>
        <taxon>Archaea</taxon>
        <taxon>Methanobacteriati</taxon>
        <taxon>Methanobacteriota</taxon>
        <taxon>Stenosarchaea group</taxon>
        <taxon>Halobacteria</taxon>
        <taxon>Halobacteriales</taxon>
        <taxon>Natrialbaceae</taxon>
        <taxon>Natrinema</taxon>
    </lineage>
</organism>
<dbReference type="STRING" id="222984.GCA_000731985_02829"/>
<feature type="compositionally biased region" description="Low complexity" evidence="1">
    <location>
        <begin position="401"/>
        <end position="414"/>
    </location>
</feature>
<evidence type="ECO:0000256" key="1">
    <source>
        <dbReference type="SAM" id="MobiDB-lite"/>
    </source>
</evidence>
<dbReference type="PANTHER" id="PTHR38815">
    <property type="entry name" value="HYPOTHETICAL MEMBRANE PROTEIN, CONSERVED, DUF373 FAMILY"/>
    <property type="match status" value="1"/>
</dbReference>
<evidence type="ECO:0000256" key="2">
    <source>
        <dbReference type="SAM" id="Phobius"/>
    </source>
</evidence>
<dbReference type="AlphaFoldDB" id="A0A482XVJ2"/>
<feature type="transmembrane region" description="Helical" evidence="2">
    <location>
        <begin position="219"/>
        <end position="243"/>
    </location>
</feature>
<sequence length="441" mass="46502">MTTLVVCLDRTDDVGRKTGLRSPVVGWEAVRALVTDVGLADPEDSGVNTLLESLRVAQNLRDENEEVVVAVVSGDHESMVSADRAVAEQLDDLIAEYDPESAVVVTDSAEDERLIPIVESRVRVDSVDRVVVRQARDIESTYYLLKQFLADEELRQTVLVPIGLTLLVFPLLATTVGPAQGAAAITTVIGLFLLYKGFNVDELLARVARQTQESLYSGQVSVVTYVVAAGLMFVGLFVGALGVSNLGETPGVVIPATRFAFDSIPWLAMAALTASAGRLLDEAIGDDPIRSSFLNLPFIVLAVALVVRGFSAYFLEQQGVIDPFVVPANEFGIVSNKRFLMAAGERLALFVVTAILVSLVGARVAASLSGSSEAAERGDGGSETALANGGQAGTDGDREPGIGTDGAADAATDAIPERRDQELADGGADANADPNGDDRDR</sequence>
<dbReference type="Proteomes" id="UP000292704">
    <property type="component" value="Unassembled WGS sequence"/>
</dbReference>
<dbReference type="RefSeq" id="WP_130171828.1">
    <property type="nucleotide sequence ID" value="NZ_SHMR01000011.1"/>
</dbReference>
<dbReference type="EMBL" id="SHMR01000011">
    <property type="protein sequence ID" value="RZH66300.1"/>
    <property type="molecule type" value="Genomic_DNA"/>
</dbReference>
<keyword evidence="2" id="KW-0812">Transmembrane</keyword>
<accession>A0A482XVJ2</accession>
<proteinExistence type="predicted"/>
<feature type="transmembrane region" description="Helical" evidence="2">
    <location>
        <begin position="154"/>
        <end position="173"/>
    </location>
</feature>
<evidence type="ECO:0000313" key="3">
    <source>
        <dbReference type="EMBL" id="RZH66300.1"/>
    </source>
</evidence>
<feature type="transmembrane region" description="Helical" evidence="2">
    <location>
        <begin position="179"/>
        <end position="198"/>
    </location>
</feature>